<dbReference type="PROSITE" id="PS51687">
    <property type="entry name" value="SAM_MT_RNA_M5U"/>
    <property type="match status" value="1"/>
</dbReference>
<evidence type="ECO:0000256" key="1">
    <source>
        <dbReference type="ARBA" id="ARBA00022485"/>
    </source>
</evidence>
<keyword evidence="1" id="KW-0479">Metal-binding</keyword>
<dbReference type="Gene3D" id="2.40.50.140">
    <property type="entry name" value="Nucleic acid-binding proteins"/>
    <property type="match status" value="1"/>
</dbReference>
<evidence type="ECO:0000256" key="5">
    <source>
        <dbReference type="ARBA" id="ARBA00023014"/>
    </source>
</evidence>
<evidence type="ECO:0000259" key="8">
    <source>
        <dbReference type="PROSITE" id="PS50926"/>
    </source>
</evidence>
<feature type="binding site" evidence="6">
    <location>
        <position position="313"/>
    </location>
    <ligand>
        <name>S-adenosyl-L-methionine</name>
        <dbReference type="ChEBI" id="CHEBI:59789"/>
    </ligand>
</feature>
<keyword evidence="3 6" id="KW-0808">Transferase</keyword>
<dbReference type="EMBL" id="JACHWY010000001">
    <property type="protein sequence ID" value="MBB3046466.1"/>
    <property type="molecule type" value="Genomic_DNA"/>
</dbReference>
<comment type="similarity">
    <text evidence="6">Belongs to the class I-like SAM-binding methyltransferase superfamily. RNA M5U methyltransferase family.</text>
</comment>
<name>A0A7W4W2W9_9GAMM</name>
<dbReference type="Proteomes" id="UP000537130">
    <property type="component" value="Unassembled WGS sequence"/>
</dbReference>
<dbReference type="RefSeq" id="WP_183409160.1">
    <property type="nucleotide sequence ID" value="NZ_JACHWY010000001.1"/>
</dbReference>
<keyword evidence="1" id="KW-0004">4Fe-4S</keyword>
<dbReference type="Gene3D" id="3.40.50.150">
    <property type="entry name" value="Vaccinia Virus protein VP39"/>
    <property type="match status" value="1"/>
</dbReference>
<dbReference type="InterPro" id="IPR012340">
    <property type="entry name" value="NA-bd_OB-fold"/>
</dbReference>
<evidence type="ECO:0000256" key="6">
    <source>
        <dbReference type="PROSITE-ProRule" id="PRU01024"/>
    </source>
</evidence>
<feature type="binding site" evidence="6">
    <location>
        <position position="292"/>
    </location>
    <ligand>
        <name>S-adenosyl-L-methionine</name>
        <dbReference type="ChEBI" id="CHEBI:59789"/>
    </ligand>
</feature>
<evidence type="ECO:0000256" key="7">
    <source>
        <dbReference type="PROSITE-ProRule" id="PRU10015"/>
    </source>
</evidence>
<evidence type="ECO:0000313" key="9">
    <source>
        <dbReference type="EMBL" id="MBB3046466.1"/>
    </source>
</evidence>
<dbReference type="PANTHER" id="PTHR11061:SF49">
    <property type="entry name" value="23S RRNA (URACIL(1939)-C(5))-METHYLTRANSFERASE RLMD"/>
    <property type="match status" value="1"/>
</dbReference>
<dbReference type="InterPro" id="IPR030390">
    <property type="entry name" value="MeTrfase_TrmA_AS"/>
</dbReference>
<dbReference type="Gene3D" id="2.40.50.1070">
    <property type="match status" value="1"/>
</dbReference>
<protein>
    <submittedName>
        <fullName evidence="9">23S rRNA (Uracil1939-C5)-methyltransferase</fullName>
        <ecNumber evidence="9">2.1.1.190</ecNumber>
    </submittedName>
</protein>
<dbReference type="Pfam" id="PF05958">
    <property type="entry name" value="tRNA_U5-meth_tr"/>
    <property type="match status" value="1"/>
</dbReference>
<keyword evidence="4 6" id="KW-0949">S-adenosyl-L-methionine</keyword>
<organism evidence="9 10">
    <name type="scientific">Litorivivens lipolytica</name>
    <dbReference type="NCBI Taxonomy" id="1524264"/>
    <lineage>
        <taxon>Bacteria</taxon>
        <taxon>Pseudomonadati</taxon>
        <taxon>Pseudomonadota</taxon>
        <taxon>Gammaproteobacteria</taxon>
        <taxon>Litorivivens</taxon>
    </lineage>
</organism>
<reference evidence="9 10" key="1">
    <citation type="submission" date="2020-08" db="EMBL/GenBank/DDBJ databases">
        <title>Genomic Encyclopedia of Type Strains, Phase III (KMG-III): the genomes of soil and plant-associated and newly described type strains.</title>
        <authorList>
            <person name="Whitman W."/>
        </authorList>
    </citation>
    <scope>NUCLEOTIDE SEQUENCE [LARGE SCALE GENOMIC DNA]</scope>
    <source>
        <strain evidence="9 10">CECT 8654</strain>
    </source>
</reference>
<dbReference type="Pfam" id="PF01938">
    <property type="entry name" value="TRAM"/>
    <property type="match status" value="1"/>
</dbReference>
<feature type="domain" description="TRAM" evidence="8">
    <location>
        <begin position="13"/>
        <end position="73"/>
    </location>
</feature>
<evidence type="ECO:0000256" key="3">
    <source>
        <dbReference type="ARBA" id="ARBA00022679"/>
    </source>
</evidence>
<dbReference type="EC" id="2.1.1.190" evidence="9"/>
<dbReference type="InterPro" id="IPR002792">
    <property type="entry name" value="TRAM_dom"/>
</dbReference>
<evidence type="ECO:0000313" key="10">
    <source>
        <dbReference type="Proteomes" id="UP000537130"/>
    </source>
</evidence>
<proteinExistence type="inferred from homology"/>
<gene>
    <name evidence="9" type="ORF">FHR99_000702</name>
</gene>
<feature type="active site" evidence="7">
    <location>
        <position position="381"/>
    </location>
</feature>
<keyword evidence="2 6" id="KW-0489">Methyltransferase</keyword>
<evidence type="ECO:0000256" key="4">
    <source>
        <dbReference type="ARBA" id="ARBA00022691"/>
    </source>
</evidence>
<dbReference type="GO" id="GO:0070475">
    <property type="term" value="P:rRNA base methylation"/>
    <property type="evidence" value="ECO:0007669"/>
    <property type="project" value="TreeGrafter"/>
</dbReference>
<accession>A0A7W4W2W9</accession>
<dbReference type="PROSITE" id="PS01230">
    <property type="entry name" value="TRMA_1"/>
    <property type="match status" value="1"/>
</dbReference>
<dbReference type="AlphaFoldDB" id="A0A7W4W2W9"/>
<feature type="binding site" evidence="6">
    <location>
        <position position="263"/>
    </location>
    <ligand>
        <name>S-adenosyl-L-methionine</name>
        <dbReference type="ChEBI" id="CHEBI:59789"/>
    </ligand>
</feature>
<comment type="caution">
    <text evidence="9">The sequence shown here is derived from an EMBL/GenBank/DDBJ whole genome shotgun (WGS) entry which is preliminary data.</text>
</comment>
<dbReference type="GO" id="GO:0051539">
    <property type="term" value="F:4 iron, 4 sulfur cluster binding"/>
    <property type="evidence" value="ECO:0007669"/>
    <property type="project" value="UniProtKB-KW"/>
</dbReference>
<feature type="binding site" evidence="6">
    <location>
        <position position="355"/>
    </location>
    <ligand>
        <name>S-adenosyl-L-methionine</name>
        <dbReference type="ChEBI" id="CHEBI:59789"/>
    </ligand>
</feature>
<dbReference type="InterPro" id="IPR029063">
    <property type="entry name" value="SAM-dependent_MTases_sf"/>
</dbReference>
<keyword evidence="10" id="KW-1185">Reference proteome</keyword>
<feature type="active site" description="Nucleophile" evidence="6">
    <location>
        <position position="381"/>
    </location>
</feature>
<dbReference type="PANTHER" id="PTHR11061">
    <property type="entry name" value="RNA M5U METHYLTRANSFERASE"/>
    <property type="match status" value="1"/>
</dbReference>
<dbReference type="InterPro" id="IPR010280">
    <property type="entry name" value="U5_MeTrfase_fam"/>
</dbReference>
<dbReference type="SUPFAM" id="SSF53335">
    <property type="entry name" value="S-adenosyl-L-methionine-dependent methyltransferases"/>
    <property type="match status" value="1"/>
</dbReference>
<sequence>MSRLREFKPKRSKASVDKPWQDEILIERLADDGRGVGKRQGKVVFVDRALPGETVVAKRYRSAKRFDEAECLSVSVPAVERIEPECRHYAQCGGCQLQHLGYASQVRFKQDLFDALLARLDGPVAEAPLLAERFGYRHRLRLAFQAGVLGLRAARSHEVVALECCEISQPALNKAVKALAGQQELLRAMYRGEVDLALGEGGYCHCRIRLEKSPSASLLDRMVSKIPITISEIKHKDNVLYSADVSLQYPSSDTVFRPGDFTQVNPAINAQLLQKVMDWLAPTPDAFILDAFSGLGNFSRELLASGARVLGLEGDAQMVARAREHVVSERITFRCQDLFSDSLELPRDLDAVVLDPPRAGAESLCRALVRQPVERVVYVSCDPSTLERDAKLLQAGGYTLEAACWADMFPQTRHMEAVMLFTRSQG</sequence>
<keyword evidence="1" id="KW-0408">Iron</keyword>
<keyword evidence="5" id="KW-0411">Iron-sulfur</keyword>
<dbReference type="PROSITE" id="PS50926">
    <property type="entry name" value="TRAM"/>
    <property type="match status" value="1"/>
</dbReference>
<dbReference type="SUPFAM" id="SSF50249">
    <property type="entry name" value="Nucleic acid-binding proteins"/>
    <property type="match status" value="1"/>
</dbReference>
<dbReference type="CDD" id="cd02440">
    <property type="entry name" value="AdoMet_MTases"/>
    <property type="match status" value="1"/>
</dbReference>
<evidence type="ECO:0000256" key="2">
    <source>
        <dbReference type="ARBA" id="ARBA00022603"/>
    </source>
</evidence>
<dbReference type="GO" id="GO:0070041">
    <property type="term" value="F:rRNA (uridine-C5-)-methyltransferase activity"/>
    <property type="evidence" value="ECO:0007669"/>
    <property type="project" value="TreeGrafter"/>
</dbReference>